<evidence type="ECO:0000313" key="2">
    <source>
        <dbReference type="Proteomes" id="UP001057402"/>
    </source>
</evidence>
<evidence type="ECO:0000313" key="1">
    <source>
        <dbReference type="EMBL" id="KAI4318479.1"/>
    </source>
</evidence>
<proteinExistence type="predicted"/>
<accession>A0ACB9M2T3</accession>
<organism evidence="1 2">
    <name type="scientific">Melastoma candidum</name>
    <dbReference type="NCBI Taxonomy" id="119954"/>
    <lineage>
        <taxon>Eukaryota</taxon>
        <taxon>Viridiplantae</taxon>
        <taxon>Streptophyta</taxon>
        <taxon>Embryophyta</taxon>
        <taxon>Tracheophyta</taxon>
        <taxon>Spermatophyta</taxon>
        <taxon>Magnoliopsida</taxon>
        <taxon>eudicotyledons</taxon>
        <taxon>Gunneridae</taxon>
        <taxon>Pentapetalae</taxon>
        <taxon>rosids</taxon>
        <taxon>malvids</taxon>
        <taxon>Myrtales</taxon>
        <taxon>Melastomataceae</taxon>
        <taxon>Melastomatoideae</taxon>
        <taxon>Melastomateae</taxon>
        <taxon>Melastoma</taxon>
    </lineage>
</organism>
<dbReference type="Proteomes" id="UP001057402">
    <property type="component" value="Chromosome 10"/>
</dbReference>
<name>A0ACB9M2T3_9MYRT</name>
<keyword evidence="2" id="KW-1185">Reference proteome</keyword>
<protein>
    <submittedName>
        <fullName evidence="1">Uncharacterized protein</fullName>
    </submittedName>
</protein>
<sequence length="193" mass="21908">MGDNKVNLPPGFRFYPTDEELVVHFLHRKASLLPCHPDVIPDLELYPYEPWELQGKAWCEGSKWYFYSRKASSRTTRSGYWHPVRPEEPVFTSSSCREVGFKQCYAFHSGESPHGIRMSWIMHEYRLPVGGASGRSPRRKGLMKIDPTTWVLCRVYDSEDEDGGGGGGGGVELSCLDEVFLSLDDMDEISLPN</sequence>
<comment type="caution">
    <text evidence="1">The sequence shown here is derived from an EMBL/GenBank/DDBJ whole genome shotgun (WGS) entry which is preliminary data.</text>
</comment>
<dbReference type="EMBL" id="CM042889">
    <property type="protein sequence ID" value="KAI4318479.1"/>
    <property type="molecule type" value="Genomic_DNA"/>
</dbReference>
<gene>
    <name evidence="1" type="ORF">MLD38_032177</name>
</gene>
<reference evidence="2" key="1">
    <citation type="journal article" date="2023" name="Front. Plant Sci.">
        <title>Chromosomal-level genome assembly of Melastoma candidum provides insights into trichome evolution.</title>
        <authorList>
            <person name="Zhong Y."/>
            <person name="Wu W."/>
            <person name="Sun C."/>
            <person name="Zou P."/>
            <person name="Liu Y."/>
            <person name="Dai S."/>
            <person name="Zhou R."/>
        </authorList>
    </citation>
    <scope>NUCLEOTIDE SEQUENCE [LARGE SCALE GENOMIC DNA]</scope>
</reference>